<evidence type="ECO:0000313" key="1">
    <source>
        <dbReference type="EMBL" id="KAK9155193.1"/>
    </source>
</evidence>
<name>A0AAP0KNV3_9MAGN</name>
<comment type="caution">
    <text evidence="1">The sequence shown here is derived from an EMBL/GenBank/DDBJ whole genome shotgun (WGS) entry which is preliminary data.</text>
</comment>
<evidence type="ECO:0000313" key="2">
    <source>
        <dbReference type="Proteomes" id="UP001417504"/>
    </source>
</evidence>
<keyword evidence="2" id="KW-1185">Reference proteome</keyword>
<dbReference type="AlphaFoldDB" id="A0AAP0KNV3"/>
<proteinExistence type="predicted"/>
<reference evidence="1 2" key="1">
    <citation type="submission" date="2024-01" db="EMBL/GenBank/DDBJ databases">
        <title>Genome assemblies of Stephania.</title>
        <authorList>
            <person name="Yang L."/>
        </authorList>
    </citation>
    <scope>NUCLEOTIDE SEQUENCE [LARGE SCALE GENOMIC DNA]</scope>
    <source>
        <strain evidence="1">QJT</strain>
        <tissue evidence="1">Leaf</tissue>
    </source>
</reference>
<dbReference type="Proteomes" id="UP001417504">
    <property type="component" value="Unassembled WGS sequence"/>
</dbReference>
<accession>A0AAP0KNV3</accession>
<gene>
    <name evidence="1" type="ORF">Sjap_002673</name>
</gene>
<dbReference type="EMBL" id="JBBNAE010000001">
    <property type="protein sequence ID" value="KAK9155193.1"/>
    <property type="molecule type" value="Genomic_DNA"/>
</dbReference>
<organism evidence="1 2">
    <name type="scientific">Stephania japonica</name>
    <dbReference type="NCBI Taxonomy" id="461633"/>
    <lineage>
        <taxon>Eukaryota</taxon>
        <taxon>Viridiplantae</taxon>
        <taxon>Streptophyta</taxon>
        <taxon>Embryophyta</taxon>
        <taxon>Tracheophyta</taxon>
        <taxon>Spermatophyta</taxon>
        <taxon>Magnoliopsida</taxon>
        <taxon>Ranunculales</taxon>
        <taxon>Menispermaceae</taxon>
        <taxon>Menispermoideae</taxon>
        <taxon>Cissampelideae</taxon>
        <taxon>Stephania</taxon>
    </lineage>
</organism>
<protein>
    <submittedName>
        <fullName evidence="1">Uncharacterized protein</fullName>
    </submittedName>
</protein>
<sequence>MGVLNVAFESESLQVVMGVKGQAQTYLNWINFSGMQCNIEEPHNLEDQSCDYMSDWPEGV</sequence>